<dbReference type="CDD" id="cd03691">
    <property type="entry name" value="BipA_TypA_II"/>
    <property type="match status" value="1"/>
</dbReference>
<dbReference type="InterPro" id="IPR031157">
    <property type="entry name" value="G_TR_CS"/>
</dbReference>
<comment type="catalytic activity">
    <reaction evidence="2">
        <text>GTP + H2O = GDP + phosphate + H(+)</text>
        <dbReference type="Rhea" id="RHEA:19669"/>
        <dbReference type="ChEBI" id="CHEBI:15377"/>
        <dbReference type="ChEBI" id="CHEBI:15378"/>
        <dbReference type="ChEBI" id="CHEBI:37565"/>
        <dbReference type="ChEBI" id="CHEBI:43474"/>
        <dbReference type="ChEBI" id="CHEBI:58189"/>
    </reaction>
</comment>
<keyword evidence="5" id="KW-1185">Reference proteome</keyword>
<dbReference type="InterPro" id="IPR047042">
    <property type="entry name" value="BipA_II"/>
</dbReference>
<dbReference type="EMBL" id="JAQOUE010000001">
    <property type="protein sequence ID" value="MDT7040960.1"/>
    <property type="molecule type" value="Genomic_DNA"/>
</dbReference>
<dbReference type="PROSITE" id="PS00301">
    <property type="entry name" value="G_TR_1"/>
    <property type="match status" value="1"/>
</dbReference>
<dbReference type="Pfam" id="PF00679">
    <property type="entry name" value="EFG_C"/>
    <property type="match status" value="1"/>
</dbReference>
<dbReference type="InterPro" id="IPR005225">
    <property type="entry name" value="Small_GTP-bd"/>
</dbReference>
<dbReference type="InterPro" id="IPR027417">
    <property type="entry name" value="P-loop_NTPase"/>
</dbReference>
<reference evidence="4 5" key="1">
    <citation type="journal article" date="2023" name="ISME J.">
        <title>Cultivation and genomic characterization of novel and ubiquitous marine nitrite-oxidizing bacteria from the Nitrospirales.</title>
        <authorList>
            <person name="Mueller A.J."/>
            <person name="Daebeler A."/>
            <person name="Herbold C.W."/>
            <person name="Kirkegaard R.H."/>
            <person name="Daims H."/>
        </authorList>
    </citation>
    <scope>NUCLEOTIDE SEQUENCE [LARGE SCALE GENOMIC DNA]</scope>
    <source>
        <strain evidence="4 5">EB</strain>
    </source>
</reference>
<dbReference type="Gene3D" id="2.40.50.250">
    <property type="entry name" value="bipa protein"/>
    <property type="match status" value="1"/>
</dbReference>
<dbReference type="HAMAP" id="MF_00849">
    <property type="entry name" value="BipA"/>
    <property type="match status" value="1"/>
</dbReference>
<feature type="binding site" evidence="2">
    <location>
        <begin position="132"/>
        <end position="135"/>
    </location>
    <ligand>
        <name>GTP</name>
        <dbReference type="ChEBI" id="CHEBI:37565"/>
    </ligand>
</feature>
<evidence type="ECO:0000259" key="3">
    <source>
        <dbReference type="PROSITE" id="PS51722"/>
    </source>
</evidence>
<dbReference type="CDD" id="cd16263">
    <property type="entry name" value="BipA_III"/>
    <property type="match status" value="1"/>
</dbReference>
<keyword evidence="2" id="KW-0690">Ribosome biogenesis</keyword>
<dbReference type="InterPro" id="IPR000795">
    <property type="entry name" value="T_Tr_GTP-bd_dom"/>
</dbReference>
<dbReference type="InterPro" id="IPR004161">
    <property type="entry name" value="EFTu-like_2"/>
</dbReference>
<keyword evidence="2" id="KW-0694">RNA-binding</keyword>
<dbReference type="SUPFAM" id="SSF54980">
    <property type="entry name" value="EF-G C-terminal domain-like"/>
    <property type="match status" value="2"/>
</dbReference>
<dbReference type="InterPro" id="IPR047041">
    <property type="entry name" value="BipA_GTP-bd_dom"/>
</dbReference>
<dbReference type="InterPro" id="IPR006298">
    <property type="entry name" value="BipA"/>
</dbReference>
<dbReference type="PRINTS" id="PR00315">
    <property type="entry name" value="ELONGATNFCT"/>
</dbReference>
<sequence>MPNQKRRKDVRNVAIIAHVDHGKTTIVDALLKQTGAHIFKDGETVIMDSNPLEKERGITIFSKNASMRYKDILINLVDTPGHADFGSEVERILRLVDGVVLLVDAFEGPMPQTKFVLKKSLELHLKPIVVINKIDRPNAQPDAVVNQTFDLFCELNATDEQLDFPIVFASGKEGRTTLDLSDDNRDMKPLLDTIIHRVLPPVADLDQPFQMLVTILDYDSYIGRIAVGRIVHGSVKTGDPVVLITREGNHIRSKVTKILAYQGLARVERQEALAGDIISIAGVPEVRVGETIASPVNPVALPTVNVDEPTISMNFSHNTSPLSGRDGGRFLTSRHIRERLAHEAMMNVGIKVEEADGGERFKVSGRGELHLAILIETMRREGYELEVSPPKVIFKEVDGDLLEPIEEVVIEVDSGYQGAVIESLGNRRADMKDMQMTSVGTIRMEFHIASRALLGFRNELLMMTRGTGVMSQIFLEYQPFKGEVPRRPTGVQISQGPGSSVAYALWGLQDRGEIFIHPGDPLYEGMILGVNNKGQDLVVNAIREKKLTNIRAAGSDEAIHLTPPREMTLEFALEFIEDDELVEVTPKHIRLRKRYLTDNERRRHQAITRAANASAAAKG</sequence>
<keyword evidence="2" id="KW-0820">tRNA-binding</keyword>
<evidence type="ECO:0000313" key="5">
    <source>
        <dbReference type="Proteomes" id="UP001250932"/>
    </source>
</evidence>
<dbReference type="InterPro" id="IPR009000">
    <property type="entry name" value="Transl_B-barrel_sf"/>
</dbReference>
<dbReference type="InterPro" id="IPR035647">
    <property type="entry name" value="EFG_III/V"/>
</dbReference>
<dbReference type="SUPFAM" id="SSF50447">
    <property type="entry name" value="Translation proteins"/>
    <property type="match status" value="1"/>
</dbReference>
<keyword evidence="1 2" id="KW-0342">GTP-binding</keyword>
<dbReference type="Gene3D" id="2.40.30.10">
    <property type="entry name" value="Translation factors"/>
    <property type="match status" value="1"/>
</dbReference>
<comment type="caution">
    <text evidence="4">The sequence shown here is derived from an EMBL/GenBank/DDBJ whole genome shotgun (WGS) entry which is preliminary data.</text>
</comment>
<dbReference type="InterPro" id="IPR042116">
    <property type="entry name" value="TypA/BipA_C"/>
</dbReference>
<dbReference type="InterPro" id="IPR000640">
    <property type="entry name" value="EFG_V-like"/>
</dbReference>
<keyword evidence="2" id="KW-0963">Cytoplasm</keyword>
<accession>A0ABU3K3K5</accession>
<keyword evidence="2" id="KW-0378">Hydrolase</keyword>
<evidence type="ECO:0000256" key="1">
    <source>
        <dbReference type="ARBA" id="ARBA00023134"/>
    </source>
</evidence>
<dbReference type="PROSITE" id="PS51722">
    <property type="entry name" value="G_TR_2"/>
    <property type="match status" value="1"/>
</dbReference>
<dbReference type="SUPFAM" id="SSF52540">
    <property type="entry name" value="P-loop containing nucleoside triphosphate hydrolases"/>
    <property type="match status" value="1"/>
</dbReference>
<dbReference type="PANTHER" id="PTHR42908:SF8">
    <property type="entry name" value="TR-TYPE G DOMAIN-CONTAINING PROTEIN"/>
    <property type="match status" value="1"/>
</dbReference>
<dbReference type="InterPro" id="IPR035651">
    <property type="entry name" value="BipA_V"/>
</dbReference>
<organism evidence="4 5">
    <name type="scientific">Candidatus Nitronereus thalassa</name>
    <dbReference type="NCBI Taxonomy" id="3020898"/>
    <lineage>
        <taxon>Bacteria</taxon>
        <taxon>Pseudomonadati</taxon>
        <taxon>Nitrospirota</taxon>
        <taxon>Nitrospiria</taxon>
        <taxon>Nitrospirales</taxon>
        <taxon>Nitrospiraceae</taxon>
        <taxon>Candidatus Nitronereus</taxon>
    </lineage>
</organism>
<dbReference type="CDD" id="cd03710">
    <property type="entry name" value="BipA_TypA_C"/>
    <property type="match status" value="1"/>
</dbReference>
<dbReference type="CDD" id="cd01891">
    <property type="entry name" value="TypA_BipA"/>
    <property type="match status" value="1"/>
</dbReference>
<protein>
    <recommendedName>
        <fullName evidence="2">Large ribosomal subunit assembly factor BipA</fullName>
        <ecNumber evidence="2">3.6.5.-</ecNumber>
    </recommendedName>
    <alternativeName>
        <fullName evidence="2">GTP-binding protein BipA</fullName>
    </alternativeName>
</protein>
<keyword evidence="2" id="KW-0699">rRNA-binding</keyword>
<keyword evidence="2" id="KW-0547">Nucleotide-binding</keyword>
<dbReference type="RefSeq" id="WP_313831319.1">
    <property type="nucleotide sequence ID" value="NZ_JAQOUE010000001.1"/>
</dbReference>
<dbReference type="Gene3D" id="3.40.50.300">
    <property type="entry name" value="P-loop containing nucleotide triphosphate hydrolases"/>
    <property type="match status" value="1"/>
</dbReference>
<dbReference type="NCBIfam" id="TIGR00231">
    <property type="entry name" value="small_GTP"/>
    <property type="match status" value="1"/>
</dbReference>
<dbReference type="PANTHER" id="PTHR42908">
    <property type="entry name" value="TRANSLATION ELONGATION FACTOR-RELATED"/>
    <property type="match status" value="1"/>
</dbReference>
<comment type="subunit">
    <text evidence="2">Monomer.</text>
</comment>
<dbReference type="Proteomes" id="UP001250932">
    <property type="component" value="Unassembled WGS sequence"/>
</dbReference>
<dbReference type="InterPro" id="IPR048876">
    <property type="entry name" value="BipA_C"/>
</dbReference>
<dbReference type="Gene3D" id="3.30.70.240">
    <property type="match status" value="1"/>
</dbReference>
<dbReference type="InterPro" id="IPR047043">
    <property type="entry name" value="BipA_III"/>
</dbReference>
<feature type="domain" description="Tr-type G" evidence="3">
    <location>
        <begin position="8"/>
        <end position="202"/>
    </location>
</feature>
<dbReference type="NCBIfam" id="TIGR01394">
    <property type="entry name" value="TypA_BipA"/>
    <property type="match status" value="1"/>
</dbReference>
<proteinExistence type="inferred from homology"/>
<dbReference type="Gene3D" id="3.30.70.870">
    <property type="entry name" value="Elongation Factor G (Translational Gtpase), domain 3"/>
    <property type="match status" value="1"/>
</dbReference>
<evidence type="ECO:0000313" key="4">
    <source>
        <dbReference type="EMBL" id="MDT7040960.1"/>
    </source>
</evidence>
<feature type="binding site" evidence="2">
    <location>
        <begin position="20"/>
        <end position="25"/>
    </location>
    <ligand>
        <name>GTP</name>
        <dbReference type="ChEBI" id="CHEBI:37565"/>
    </ligand>
</feature>
<comment type="subcellular location">
    <subcellularLocation>
        <location evidence="2">Cytoplasm</location>
    </subcellularLocation>
    <text evidence="2">Binds to ribosomes.</text>
</comment>
<name>A0ABU3K3K5_9BACT</name>
<comment type="function">
    <text evidence="2">A 50S ribosomal subunit assembly protein with GTPase activity, required for 50S subunit assembly at low temperatures, may also play a role in translation. Binds GTP and analogs. Binds the 70S ribosome between the 30S and 50S subunits, in a similar position as ribosome-bound EF-G; it contacts a number of ribosomal proteins, both rRNAs and the A-site tRNA.</text>
</comment>
<dbReference type="Pfam" id="PF21018">
    <property type="entry name" value="BipA_C"/>
    <property type="match status" value="1"/>
</dbReference>
<comment type="similarity">
    <text evidence="2">Belongs to the TRAFAC class translation factor GTPase superfamily. Classic translation factor GTPase family. BipA subfamily.</text>
</comment>
<dbReference type="Pfam" id="PF00009">
    <property type="entry name" value="GTP_EFTU"/>
    <property type="match status" value="1"/>
</dbReference>
<dbReference type="Pfam" id="PF03144">
    <property type="entry name" value="GTP_EFTU_D2"/>
    <property type="match status" value="1"/>
</dbReference>
<gene>
    <name evidence="4" type="primary">typA</name>
    <name evidence="2" type="synonym">bipA</name>
    <name evidence="4" type="ORF">PPG34_01280</name>
</gene>
<evidence type="ECO:0000256" key="2">
    <source>
        <dbReference type="HAMAP-Rule" id="MF_00849"/>
    </source>
</evidence>
<dbReference type="EC" id="3.6.5.-" evidence="2"/>